<dbReference type="Pfam" id="PF00296">
    <property type="entry name" value="Bac_luciferase"/>
    <property type="match status" value="1"/>
</dbReference>
<feature type="domain" description="Luciferase-like" evidence="1">
    <location>
        <begin position="14"/>
        <end position="309"/>
    </location>
</feature>
<dbReference type="RefSeq" id="WP_224123924.1">
    <property type="nucleotide sequence ID" value="NZ_JAIQZJ010000008.1"/>
</dbReference>
<dbReference type="EMBL" id="JAIQZJ010000008">
    <property type="protein sequence ID" value="MBZ5739559.1"/>
    <property type="molecule type" value="Genomic_DNA"/>
</dbReference>
<dbReference type="PANTHER" id="PTHR43244:SF2">
    <property type="entry name" value="CONSERVED HYPOTHETICAL ALANINE AND PROLINE-RICH PROTEIN"/>
    <property type="match status" value="1"/>
</dbReference>
<dbReference type="InterPro" id="IPR011251">
    <property type="entry name" value="Luciferase-like_dom"/>
</dbReference>
<comment type="caution">
    <text evidence="2">The sequence shown here is derived from an EMBL/GenBank/DDBJ whole genome shotgun (WGS) entry which is preliminary data.</text>
</comment>
<dbReference type="SUPFAM" id="SSF51679">
    <property type="entry name" value="Bacterial luciferase-like"/>
    <property type="match status" value="1"/>
</dbReference>
<reference evidence="2 3" key="1">
    <citation type="submission" date="2021-09" db="EMBL/GenBank/DDBJ databases">
        <title>Whole genome sequence of Nocardioides sp. GBK3QG-3.</title>
        <authorList>
            <person name="Tuo L."/>
        </authorList>
    </citation>
    <scope>NUCLEOTIDE SEQUENCE [LARGE SCALE GENOMIC DNA]</scope>
    <source>
        <strain evidence="2 3">GBK3QG-3</strain>
    </source>
</reference>
<sequence>MSIKRSVALAVSAFPTLADAGTRAERAGFDRAWTTELRSRDAVARAQHVGSHTSSLLVGTGIAYAFTRHPMAMVAAAVEASAAVGGRLTLGIGAGTDHTRGEFGIEFDHPATRLAEYLAVMRAALDSDGGLEHHGRFYDVSMPGFAFGHPRELLDGVRLYAAALMPTALRLLSREADGIALHPFGHVERYLDQVVLPVSEEAAGSVGRTGPSIAAWMVSCALEDGEEARALARAQIALYAAQPGFAAFFEHTPWAGCAASVRARVDLVRGRVPWRELGSELVPDEMLDGLAAAGTPEEVVEAVVAKERQLSRQGVDELTLQVPGIALPAERTDAVLDGLVDALAR</sequence>
<protein>
    <submittedName>
        <fullName evidence="2">LLM class flavin-dependent oxidoreductase</fullName>
    </submittedName>
</protein>
<dbReference type="InterPro" id="IPR036661">
    <property type="entry name" value="Luciferase-like_sf"/>
</dbReference>
<organism evidence="2 3">
    <name type="scientific">Nocardioides mangrovi</name>
    <dbReference type="NCBI Taxonomy" id="2874580"/>
    <lineage>
        <taxon>Bacteria</taxon>
        <taxon>Bacillati</taxon>
        <taxon>Actinomycetota</taxon>
        <taxon>Actinomycetes</taxon>
        <taxon>Propionibacteriales</taxon>
        <taxon>Nocardioidaceae</taxon>
        <taxon>Nocardioides</taxon>
    </lineage>
</organism>
<proteinExistence type="predicted"/>
<name>A0ABS7UFD1_9ACTN</name>
<accession>A0ABS7UFD1</accession>
<keyword evidence="3" id="KW-1185">Reference proteome</keyword>
<evidence type="ECO:0000259" key="1">
    <source>
        <dbReference type="Pfam" id="PF00296"/>
    </source>
</evidence>
<evidence type="ECO:0000313" key="3">
    <source>
        <dbReference type="Proteomes" id="UP000780875"/>
    </source>
</evidence>
<dbReference type="InterPro" id="IPR050564">
    <property type="entry name" value="F420-G6PD/mer"/>
</dbReference>
<dbReference type="Proteomes" id="UP000780875">
    <property type="component" value="Unassembled WGS sequence"/>
</dbReference>
<dbReference type="Gene3D" id="3.20.20.30">
    <property type="entry name" value="Luciferase-like domain"/>
    <property type="match status" value="1"/>
</dbReference>
<gene>
    <name evidence="2" type="ORF">K8U61_15400</name>
</gene>
<dbReference type="PANTHER" id="PTHR43244">
    <property type="match status" value="1"/>
</dbReference>
<evidence type="ECO:0000313" key="2">
    <source>
        <dbReference type="EMBL" id="MBZ5739559.1"/>
    </source>
</evidence>